<dbReference type="Proteomes" id="UP000811899">
    <property type="component" value="Unassembled WGS sequence"/>
</dbReference>
<dbReference type="Gene3D" id="2.120.10.30">
    <property type="entry name" value="TolB, C-terminal domain"/>
    <property type="match status" value="2"/>
</dbReference>
<accession>A0AAW4L2M4</accession>
<evidence type="ECO:0000313" key="2">
    <source>
        <dbReference type="Proteomes" id="UP000811899"/>
    </source>
</evidence>
<dbReference type="EMBL" id="JAHCVJ010000002">
    <property type="protein sequence ID" value="MBT0663740.1"/>
    <property type="molecule type" value="Genomic_DNA"/>
</dbReference>
<dbReference type="PANTHER" id="PTHR24104">
    <property type="entry name" value="E3 UBIQUITIN-PROTEIN LIGASE NHLRC1-RELATED"/>
    <property type="match status" value="1"/>
</dbReference>
<dbReference type="Gene3D" id="2.60.40.10">
    <property type="entry name" value="Immunoglobulins"/>
    <property type="match status" value="1"/>
</dbReference>
<dbReference type="GO" id="GO:0008270">
    <property type="term" value="F:zinc ion binding"/>
    <property type="evidence" value="ECO:0007669"/>
    <property type="project" value="UniProtKB-KW"/>
</dbReference>
<organism evidence="1 2">
    <name type="scientific">Geoanaerobacter pelophilus</name>
    <dbReference type="NCBI Taxonomy" id="60036"/>
    <lineage>
        <taxon>Bacteria</taxon>
        <taxon>Pseudomonadati</taxon>
        <taxon>Thermodesulfobacteriota</taxon>
        <taxon>Desulfuromonadia</taxon>
        <taxon>Geobacterales</taxon>
        <taxon>Geobacteraceae</taxon>
        <taxon>Geoanaerobacter</taxon>
    </lineage>
</organism>
<keyword evidence="2" id="KW-1185">Reference proteome</keyword>
<dbReference type="InterPro" id="IPR011042">
    <property type="entry name" value="6-blade_b-propeller_TolB-like"/>
</dbReference>
<evidence type="ECO:0000313" key="1">
    <source>
        <dbReference type="EMBL" id="MBT0663740.1"/>
    </source>
</evidence>
<dbReference type="AlphaFoldDB" id="A0AAW4L2M4"/>
<name>A0AAW4L2M4_9BACT</name>
<comment type="caution">
    <text evidence="1">The sequence shown here is derived from an EMBL/GenBank/DDBJ whole genome shotgun (WGS) entry which is preliminary data.</text>
</comment>
<proteinExistence type="predicted"/>
<protein>
    <submittedName>
        <fullName evidence="1">Uncharacterized protein</fullName>
    </submittedName>
</protein>
<dbReference type="SUPFAM" id="SSF101898">
    <property type="entry name" value="NHL repeat"/>
    <property type="match status" value="1"/>
</dbReference>
<dbReference type="InterPro" id="IPR050952">
    <property type="entry name" value="TRIM-NHL_E3_ligases"/>
</dbReference>
<sequence length="1009" mass="105039">MAARVQTKLTLLVISLIVAVISLPMTAAAISMPTWASSLGAAATELRAPIRITVCADGGFYVSDPRNSGIMKYNASGVLLRRIKTAGIPQSIVELPNGNLAVTIADYIHSFAAIIDSVSGLEITRLKNSSGQEASFGFADGITVDDGVGAAGSIYVVDVKALTVNKFGFDGAYKSVFSVRGAPVGTGKYLGVPTSVPTFIAYEKQSGLLAVVDERVLGNPDGKCVRFYAKDGTYVRGIGVNGPAGALSFSSPQSVTFQYAADGVTLKRMYVTDTFNSTIQVIDPAGVANVNSSPVFLGFIGDYGLDSAKGELFLPVDAAFDQMRKRLIVVNGKGNVVVYGVDGGTTPVTSVPAPPVLTLDIPYNVVNTSSVSIGGTVTAGSAVSCVLNGVPVVRGTVNGTAWSCNLSGLVAYATPSFIDNQITVVAQNSSTSTDSKSASVRYVVNGPSIKVDPIPYYVKTASLSLAGDTDADTVSVCNPSPTCYPAAVANSRWTLAGLTLEPGNNQSITVEATKNSITAKQTVHNVILDATAPKLKISAVAHNSIVSDQVQNITGLVSDTEGLLKDVVVNIYNPGVDPDLVAPLEVKQATITNHGIFSVAMSGALAYNVVATDLAGNVTKIPDSQKDGRKLNLVNYDPSKAKIAMTSPDVADASVVTNANGQSLSGTFDKPLTWLKVNGANVDQFDAVNKTWSTRFNLNYDSVTKDGLNDIQIEASDGSIAKVTLVYDPANPEATMVEPKVDTASNSSSYQLKAMDGTAVILTATFKGTTSVVASLAPFNVSFDAEGSYPVILSANDSNGAVSQVVRNIIYDKTAPKIDFSPKYSSINCTYNQGVLVGCASACPETGGVCGQTVYSGTIEPGASVKVYDAVTNAEIPTAVVNYTDSGRSWSVANGTLTARDPYATVIVAKDAAGNVTRSFPASPDGNLNADASFDISDVDLCLTKVSAFGPKVAPDYANAPNFQVLTPQQLAHGDIGPLNNGVANPDGYIDIVDCLLIVRKLNGYSVSY</sequence>
<dbReference type="PANTHER" id="PTHR24104:SF25">
    <property type="entry name" value="PROTEIN LIN-41"/>
    <property type="match status" value="1"/>
</dbReference>
<gene>
    <name evidence="1" type="ORF">KI809_05435</name>
</gene>
<reference evidence="1 2" key="1">
    <citation type="submission" date="2021-05" db="EMBL/GenBank/DDBJ databases">
        <title>The draft genome of Geobacter pelophilus DSM 12255.</title>
        <authorList>
            <person name="Xu Z."/>
            <person name="Masuda Y."/>
            <person name="Itoh H."/>
            <person name="Senoo K."/>
        </authorList>
    </citation>
    <scope>NUCLEOTIDE SEQUENCE [LARGE SCALE GENOMIC DNA]</scope>
    <source>
        <strain evidence="1 2">DSM 12255</strain>
    </source>
</reference>
<dbReference type="InterPro" id="IPR013783">
    <property type="entry name" value="Ig-like_fold"/>
</dbReference>
<dbReference type="RefSeq" id="WP_214170528.1">
    <property type="nucleotide sequence ID" value="NZ_JAHCVJ010000002.1"/>
</dbReference>